<keyword evidence="2" id="KW-0472">Membrane</keyword>
<reference evidence="5" key="1">
    <citation type="submission" date="2016-11" db="UniProtKB">
        <authorList>
            <consortium name="WormBaseParasite"/>
        </authorList>
    </citation>
    <scope>IDENTIFICATION</scope>
</reference>
<dbReference type="AlphaFoldDB" id="A0A1I8IQX7"/>
<dbReference type="GO" id="GO:0005230">
    <property type="term" value="F:extracellular ligand-gated monoatomic ion channel activity"/>
    <property type="evidence" value="ECO:0007669"/>
    <property type="project" value="InterPro"/>
</dbReference>
<dbReference type="SUPFAM" id="SSF90112">
    <property type="entry name" value="Neurotransmitter-gated ion-channel transmembrane pore"/>
    <property type="match status" value="1"/>
</dbReference>
<dbReference type="InterPro" id="IPR006029">
    <property type="entry name" value="Neurotrans-gated_channel_TM"/>
</dbReference>
<dbReference type="CDD" id="cd19051">
    <property type="entry name" value="LGIC_TM_cation"/>
    <property type="match status" value="1"/>
</dbReference>
<name>A0A1I8IQX7_9PLAT</name>
<dbReference type="Proteomes" id="UP000095280">
    <property type="component" value="Unplaced"/>
</dbReference>
<dbReference type="InterPro" id="IPR036734">
    <property type="entry name" value="Neur_chan_lig-bd_sf"/>
</dbReference>
<dbReference type="PANTHER" id="PTHR18945">
    <property type="entry name" value="NEUROTRANSMITTER GATED ION CHANNEL"/>
    <property type="match status" value="1"/>
</dbReference>
<dbReference type="WBParaSite" id="maker-uti_cns_0015312-snap-gene-0.5-mRNA-1">
    <property type="protein sequence ID" value="maker-uti_cns_0015312-snap-gene-0.5-mRNA-1"/>
    <property type="gene ID" value="maker-uti_cns_0015312-snap-gene-0.5"/>
</dbReference>
<comment type="subcellular location">
    <subcellularLocation>
        <location evidence="1">Membrane</location>
        <topology evidence="1">Multi-pass membrane protein</topology>
    </subcellularLocation>
</comment>
<evidence type="ECO:0000256" key="1">
    <source>
        <dbReference type="ARBA" id="ARBA00004141"/>
    </source>
</evidence>
<protein>
    <submittedName>
        <fullName evidence="5">Neur_chan_memb domain-containing protein</fullName>
    </submittedName>
</protein>
<keyword evidence="4" id="KW-1185">Reference proteome</keyword>
<evidence type="ECO:0000313" key="5">
    <source>
        <dbReference type="WBParaSite" id="maker-uti_cns_0015312-snap-gene-0.5-mRNA-1"/>
    </source>
</evidence>
<dbReference type="GO" id="GO:0016020">
    <property type="term" value="C:membrane"/>
    <property type="evidence" value="ECO:0007669"/>
    <property type="project" value="UniProtKB-SubCell"/>
</dbReference>
<evidence type="ECO:0000256" key="2">
    <source>
        <dbReference type="SAM" id="Phobius"/>
    </source>
</evidence>
<organism evidence="4 5">
    <name type="scientific">Macrostomum lignano</name>
    <dbReference type="NCBI Taxonomy" id="282301"/>
    <lineage>
        <taxon>Eukaryota</taxon>
        <taxon>Metazoa</taxon>
        <taxon>Spiralia</taxon>
        <taxon>Lophotrochozoa</taxon>
        <taxon>Platyhelminthes</taxon>
        <taxon>Rhabditophora</taxon>
        <taxon>Macrostomorpha</taxon>
        <taxon>Macrostomida</taxon>
        <taxon>Macrostomidae</taxon>
        <taxon>Macrostomum</taxon>
    </lineage>
</organism>
<keyword evidence="2" id="KW-0812">Transmembrane</keyword>
<dbReference type="Gene3D" id="1.20.58.390">
    <property type="entry name" value="Neurotransmitter-gated ion-channel transmembrane domain"/>
    <property type="match status" value="1"/>
</dbReference>
<feature type="domain" description="Neurotransmitter-gated ion-channel transmembrane" evidence="3">
    <location>
        <begin position="83"/>
        <end position="138"/>
    </location>
</feature>
<dbReference type="GO" id="GO:0004888">
    <property type="term" value="F:transmembrane signaling receptor activity"/>
    <property type="evidence" value="ECO:0007669"/>
    <property type="project" value="InterPro"/>
</dbReference>
<dbReference type="InterPro" id="IPR006201">
    <property type="entry name" value="Neur_channel"/>
</dbReference>
<dbReference type="InterPro" id="IPR038050">
    <property type="entry name" value="Neuro_actylchol_rec"/>
</dbReference>
<keyword evidence="2" id="KW-1133">Transmembrane helix</keyword>
<evidence type="ECO:0000313" key="4">
    <source>
        <dbReference type="Proteomes" id="UP000095280"/>
    </source>
</evidence>
<accession>A0A1I8IQX7</accession>
<feature type="transmembrane region" description="Helical" evidence="2">
    <location>
        <begin position="108"/>
        <end position="125"/>
    </location>
</feature>
<dbReference type="InterPro" id="IPR036719">
    <property type="entry name" value="Neuro-gated_channel_TM_sf"/>
</dbReference>
<feature type="transmembrane region" description="Helical" evidence="2">
    <location>
        <begin position="78"/>
        <end position="102"/>
    </location>
</feature>
<dbReference type="Pfam" id="PF02932">
    <property type="entry name" value="Neur_chan_memb"/>
    <property type="match status" value="1"/>
</dbReference>
<proteinExistence type="predicted"/>
<dbReference type="Gene3D" id="2.70.170.10">
    <property type="entry name" value="Neurotransmitter-gated ion-channel ligand-binding domain"/>
    <property type="match status" value="1"/>
</dbReference>
<evidence type="ECO:0000259" key="3">
    <source>
        <dbReference type="Pfam" id="PF02932"/>
    </source>
</evidence>
<sequence length="139" mass="15473">LASFPFDKQQCNFSMASGQRPPNSLRLRVVRSIAIDLSIRFLRSNEYCVTAVDSILKWVYSSYHQMEVIITFKRLPMYYVIVLIIPSALILATCIFGFLLPADSGDRLALNVAILLSMSVFLQLAGSITPAQSESVPVL</sequence>